<proteinExistence type="predicted"/>
<organism evidence="1 2">
    <name type="scientific">Phaseolus coccineus</name>
    <name type="common">Scarlet runner bean</name>
    <name type="synonym">Phaseolus multiflorus</name>
    <dbReference type="NCBI Taxonomy" id="3886"/>
    <lineage>
        <taxon>Eukaryota</taxon>
        <taxon>Viridiplantae</taxon>
        <taxon>Streptophyta</taxon>
        <taxon>Embryophyta</taxon>
        <taxon>Tracheophyta</taxon>
        <taxon>Spermatophyta</taxon>
        <taxon>Magnoliopsida</taxon>
        <taxon>eudicotyledons</taxon>
        <taxon>Gunneridae</taxon>
        <taxon>Pentapetalae</taxon>
        <taxon>rosids</taxon>
        <taxon>fabids</taxon>
        <taxon>Fabales</taxon>
        <taxon>Fabaceae</taxon>
        <taxon>Papilionoideae</taxon>
        <taxon>50 kb inversion clade</taxon>
        <taxon>NPAAA clade</taxon>
        <taxon>indigoferoid/millettioid clade</taxon>
        <taxon>Phaseoleae</taxon>
        <taxon>Phaseolus</taxon>
    </lineage>
</organism>
<evidence type="ECO:0000313" key="1">
    <source>
        <dbReference type="EMBL" id="KAK7373315.1"/>
    </source>
</evidence>
<gene>
    <name evidence="1" type="ORF">VNO80_06717</name>
</gene>
<keyword evidence="2" id="KW-1185">Reference proteome</keyword>
<comment type="caution">
    <text evidence="1">The sequence shown here is derived from an EMBL/GenBank/DDBJ whole genome shotgun (WGS) entry which is preliminary data.</text>
</comment>
<name>A0AAN9NIT6_PHACN</name>
<dbReference type="EMBL" id="JAYMYR010000003">
    <property type="protein sequence ID" value="KAK7373315.1"/>
    <property type="molecule type" value="Genomic_DNA"/>
</dbReference>
<reference evidence="1 2" key="1">
    <citation type="submission" date="2024-01" db="EMBL/GenBank/DDBJ databases">
        <title>The genomes of 5 underutilized Papilionoideae crops provide insights into root nodulation and disease resistanc.</title>
        <authorList>
            <person name="Jiang F."/>
        </authorList>
    </citation>
    <scope>NUCLEOTIDE SEQUENCE [LARGE SCALE GENOMIC DNA]</scope>
    <source>
        <strain evidence="1">JINMINGXINNONG_FW02</strain>
        <tissue evidence="1">Leaves</tissue>
    </source>
</reference>
<dbReference type="Proteomes" id="UP001374584">
    <property type="component" value="Unassembled WGS sequence"/>
</dbReference>
<accession>A0AAN9NIT6</accession>
<evidence type="ECO:0000313" key="2">
    <source>
        <dbReference type="Proteomes" id="UP001374584"/>
    </source>
</evidence>
<dbReference type="AlphaFoldDB" id="A0AAN9NIT6"/>
<sequence>MLRALAMPACLYRPGDVRIPRALAMSAYLAPWRCPYIRYHKSRFNASYNKMAMLGRSAFTISSSRATVESRVGDGKFSLCMTASIAVWDRPQREAEGDSSTDGAVRKFRTPHFSQRYSRIILVSTTPVPTILSEPGASLARPPFFGRASETFQPEGSLQLDSGRLLLHRVIHFLAHVGWLSGVSTRDFTTAGSNPIIIGCWPH</sequence>
<protein>
    <submittedName>
        <fullName evidence="1">Uncharacterized protein</fullName>
    </submittedName>
</protein>